<dbReference type="InterPro" id="IPR012340">
    <property type="entry name" value="NA-bd_OB-fold"/>
</dbReference>
<dbReference type="GO" id="GO:0071897">
    <property type="term" value="P:DNA biosynthetic process"/>
    <property type="evidence" value="ECO:0007669"/>
    <property type="project" value="InterPro"/>
</dbReference>
<keyword evidence="10" id="KW-0234">DNA repair</keyword>
<dbReference type="NCBIfam" id="TIGR00574">
    <property type="entry name" value="dnl1"/>
    <property type="match status" value="1"/>
</dbReference>
<dbReference type="GO" id="GO:0051301">
    <property type="term" value="P:cell division"/>
    <property type="evidence" value="ECO:0007669"/>
    <property type="project" value="UniProtKB-KW"/>
</dbReference>
<evidence type="ECO:0000256" key="10">
    <source>
        <dbReference type="ARBA" id="ARBA00023204"/>
    </source>
</evidence>
<feature type="transmembrane region" description="Helical" evidence="14">
    <location>
        <begin position="729"/>
        <end position="749"/>
    </location>
</feature>
<feature type="transmembrane region" description="Helical" evidence="14">
    <location>
        <begin position="563"/>
        <end position="581"/>
    </location>
</feature>
<dbReference type="PROSITE" id="PS50160">
    <property type="entry name" value="DNA_LIGASE_A3"/>
    <property type="match status" value="1"/>
</dbReference>
<dbReference type="GO" id="GO:0003910">
    <property type="term" value="F:DNA ligase (ATP) activity"/>
    <property type="evidence" value="ECO:0007669"/>
    <property type="project" value="UniProtKB-EC"/>
</dbReference>
<keyword evidence="6" id="KW-0547">Nucleotide-binding</keyword>
<dbReference type="PANTHER" id="PTHR45674">
    <property type="entry name" value="DNA LIGASE 1/3 FAMILY MEMBER"/>
    <property type="match status" value="1"/>
</dbReference>
<dbReference type="InterPro" id="IPR012310">
    <property type="entry name" value="DNA_ligase_ATP-dep_cent"/>
</dbReference>
<dbReference type="STRING" id="1618563.UU12_C0029G0014"/>
<evidence type="ECO:0000256" key="14">
    <source>
        <dbReference type="SAM" id="Phobius"/>
    </source>
</evidence>
<feature type="transmembrane region" description="Helical" evidence="14">
    <location>
        <begin position="650"/>
        <end position="670"/>
    </location>
</feature>
<dbReference type="SUPFAM" id="SSF56091">
    <property type="entry name" value="DNA ligase/mRNA capping enzyme, catalytic domain"/>
    <property type="match status" value="1"/>
</dbReference>
<name>A0A0G0SZ94_9BACT</name>
<gene>
    <name evidence="16" type="ORF">UU12_C0029G0014</name>
</gene>
<dbReference type="Pfam" id="PF01068">
    <property type="entry name" value="DNA_ligase_A_M"/>
    <property type="match status" value="1"/>
</dbReference>
<evidence type="ECO:0000256" key="3">
    <source>
        <dbReference type="ARBA" id="ARBA00022598"/>
    </source>
</evidence>
<keyword evidence="14" id="KW-1133">Transmembrane helix</keyword>
<dbReference type="GO" id="GO:0005524">
    <property type="term" value="F:ATP binding"/>
    <property type="evidence" value="ECO:0007669"/>
    <property type="project" value="UniProtKB-KW"/>
</dbReference>
<dbReference type="Gene3D" id="2.40.50.140">
    <property type="entry name" value="Nucleic acid-binding proteins"/>
    <property type="match status" value="1"/>
</dbReference>
<feature type="transmembrane region" description="Helical" evidence="14">
    <location>
        <begin position="804"/>
        <end position="827"/>
    </location>
</feature>
<evidence type="ECO:0000256" key="1">
    <source>
        <dbReference type="ARBA" id="ARBA00007572"/>
    </source>
</evidence>
<proteinExistence type="inferred from homology"/>
<feature type="transmembrane region" description="Helical" evidence="14">
    <location>
        <begin position="965"/>
        <end position="983"/>
    </location>
</feature>
<dbReference type="PATRIC" id="fig|1618563.3.peg.512"/>
<evidence type="ECO:0000256" key="5">
    <source>
        <dbReference type="ARBA" id="ARBA00022705"/>
    </source>
</evidence>
<dbReference type="EC" id="6.5.1.1" evidence="2"/>
<evidence type="ECO:0000259" key="15">
    <source>
        <dbReference type="PROSITE" id="PS50160"/>
    </source>
</evidence>
<dbReference type="NCBIfam" id="NF037982">
    <property type="entry name" value="Nramp_1"/>
    <property type="match status" value="1"/>
</dbReference>
<keyword evidence="7" id="KW-0227">DNA damage</keyword>
<dbReference type="SUPFAM" id="SSF117018">
    <property type="entry name" value="ATP-dependent DNA ligase DNA-binding domain"/>
    <property type="match status" value="1"/>
</dbReference>
<evidence type="ECO:0000313" key="16">
    <source>
        <dbReference type="EMBL" id="KKR70108.1"/>
    </source>
</evidence>
<evidence type="ECO:0000313" key="17">
    <source>
        <dbReference type="Proteomes" id="UP000034562"/>
    </source>
</evidence>
<dbReference type="Gene3D" id="3.30.470.30">
    <property type="entry name" value="DNA ligase/mRNA capping enzyme"/>
    <property type="match status" value="1"/>
</dbReference>
<dbReference type="Pfam" id="PF04679">
    <property type="entry name" value="DNA_ligase_A_C"/>
    <property type="match status" value="1"/>
</dbReference>
<evidence type="ECO:0000256" key="2">
    <source>
        <dbReference type="ARBA" id="ARBA00012727"/>
    </source>
</evidence>
<feature type="domain" description="ATP-dependent DNA ligase family profile" evidence="15">
    <location>
        <begin position="319"/>
        <end position="442"/>
    </location>
</feature>
<evidence type="ECO:0000256" key="12">
    <source>
        <dbReference type="ARBA" id="ARBA00034003"/>
    </source>
</evidence>
<keyword evidence="11" id="KW-0131">Cell cycle</keyword>
<dbReference type="InterPro" id="IPR050191">
    <property type="entry name" value="ATP-dep_DNA_ligase"/>
</dbReference>
<organism evidence="16 17">
    <name type="scientific">Candidatus Woesebacteria bacterium GW2011_GWA2_40_7b</name>
    <dbReference type="NCBI Taxonomy" id="1618563"/>
    <lineage>
        <taxon>Bacteria</taxon>
        <taxon>Candidatus Woeseibacteriota</taxon>
    </lineage>
</organism>
<keyword evidence="3 16" id="KW-0436">Ligase</keyword>
<dbReference type="Pfam" id="PF04675">
    <property type="entry name" value="DNA_ligase_A_N"/>
    <property type="match status" value="1"/>
</dbReference>
<dbReference type="AlphaFoldDB" id="A0A0G0SZ94"/>
<protein>
    <recommendedName>
        <fullName evidence="2">DNA ligase (ATP)</fullName>
        <ecNumber evidence="2">6.5.1.1</ecNumber>
    </recommendedName>
</protein>
<dbReference type="GO" id="GO:0003677">
    <property type="term" value="F:DNA binding"/>
    <property type="evidence" value="ECO:0007669"/>
    <property type="project" value="InterPro"/>
</dbReference>
<feature type="transmembrane region" description="Helical" evidence="14">
    <location>
        <begin position="922"/>
        <end position="944"/>
    </location>
</feature>
<evidence type="ECO:0000256" key="11">
    <source>
        <dbReference type="ARBA" id="ARBA00023306"/>
    </source>
</evidence>
<accession>A0A0G0SZ94</accession>
<dbReference type="Proteomes" id="UP000034562">
    <property type="component" value="Unassembled WGS sequence"/>
</dbReference>
<keyword evidence="14" id="KW-0472">Membrane</keyword>
<dbReference type="InterPro" id="IPR036599">
    <property type="entry name" value="DNA_ligase_N_sf"/>
</dbReference>
<dbReference type="PANTHER" id="PTHR45674:SF4">
    <property type="entry name" value="DNA LIGASE 1"/>
    <property type="match status" value="1"/>
</dbReference>
<dbReference type="GO" id="GO:0006281">
    <property type="term" value="P:DNA repair"/>
    <property type="evidence" value="ECO:0007669"/>
    <property type="project" value="UniProtKB-KW"/>
</dbReference>
<keyword evidence="8" id="KW-0067">ATP-binding</keyword>
<evidence type="ECO:0000256" key="8">
    <source>
        <dbReference type="ARBA" id="ARBA00022840"/>
    </source>
</evidence>
<dbReference type="InterPro" id="IPR012309">
    <property type="entry name" value="DNA_ligase_ATP-dep_C"/>
</dbReference>
<keyword evidence="4" id="KW-0132">Cell division</keyword>
<feature type="transmembrane region" description="Helical" evidence="14">
    <location>
        <begin position="897"/>
        <end position="916"/>
    </location>
</feature>
<keyword evidence="9" id="KW-0233">DNA recombination</keyword>
<dbReference type="GO" id="GO:0006310">
    <property type="term" value="P:DNA recombination"/>
    <property type="evidence" value="ECO:0007669"/>
    <property type="project" value="UniProtKB-KW"/>
</dbReference>
<evidence type="ECO:0000256" key="7">
    <source>
        <dbReference type="ARBA" id="ARBA00022763"/>
    </source>
</evidence>
<dbReference type="EMBL" id="LBZK01000029">
    <property type="protein sequence ID" value="KKR70108.1"/>
    <property type="molecule type" value="Genomic_DNA"/>
</dbReference>
<dbReference type="GO" id="GO:0006273">
    <property type="term" value="P:lagging strand elongation"/>
    <property type="evidence" value="ECO:0007669"/>
    <property type="project" value="TreeGrafter"/>
</dbReference>
<feature type="transmembrane region" description="Helical" evidence="14">
    <location>
        <begin position="856"/>
        <end position="877"/>
    </location>
</feature>
<evidence type="ECO:0000256" key="4">
    <source>
        <dbReference type="ARBA" id="ARBA00022618"/>
    </source>
</evidence>
<comment type="catalytic activity">
    <reaction evidence="12">
        <text>ATP + (deoxyribonucleotide)n-3'-hydroxyl + 5'-phospho-(deoxyribonucleotide)m = (deoxyribonucleotide)n+m + AMP + diphosphate.</text>
        <dbReference type="EC" id="6.5.1.1"/>
    </reaction>
</comment>
<dbReference type="InterPro" id="IPR012308">
    <property type="entry name" value="DNA_ligase_ATP-dep_N"/>
</dbReference>
<keyword evidence="14" id="KW-0812">Transmembrane</keyword>
<dbReference type="SUPFAM" id="SSF50249">
    <property type="entry name" value="Nucleic acid-binding proteins"/>
    <property type="match status" value="1"/>
</dbReference>
<feature type="transmembrane region" description="Helical" evidence="14">
    <location>
        <begin position="677"/>
        <end position="694"/>
    </location>
</feature>
<evidence type="ECO:0000256" key="9">
    <source>
        <dbReference type="ARBA" id="ARBA00023172"/>
    </source>
</evidence>
<comment type="caution">
    <text evidence="16">The sequence shown here is derived from an EMBL/GenBank/DDBJ whole genome shotgun (WGS) entry which is preliminary data.</text>
</comment>
<feature type="transmembrane region" description="Helical" evidence="14">
    <location>
        <begin position="606"/>
        <end position="630"/>
    </location>
</feature>
<evidence type="ECO:0000256" key="13">
    <source>
        <dbReference type="RuleBase" id="RU004196"/>
    </source>
</evidence>
<comment type="similarity">
    <text evidence="1 13">Belongs to the ATP-dependent DNA ligase family.</text>
</comment>
<keyword evidence="5" id="KW-0235">DNA replication</keyword>
<sequence>MQFSELALYLEKLEKTSSRLEITRILSELFEATTSAEVDKIVYLSLGILAPNYEGVLLNLAEKMMIRTLALAFNKSADEVKSLYKKSGDLGDTAEELSQSTVHPSQFTVTDVYEKLLDIAKDNGEGSQERKIEMTSSLLKNLDSLSVRFVARIPVGKLRLGFSEKTIIEALGISDTEYNIYPDIGHIAYLTKTNNLKNIKPKIGVPVVPMLAARLNSTTEMVAKMGQVSVEPKFDGLRIFIHFKRKDNIVKIFTRNMNSIPLETFPELLGVGKFIKAEEVILDSEAIGIDPTSPRLRGAGVFLDFQKTIQRRRKHNIKKTAGEIPLQFQIFDVLLLNGKSLINEPYINRRMELEKIIIGGSLLRVDENTVTKDPEIIKEMHKKYLKMGLEGVVVKKANGKYVSGRTGWNWVKMKEEEGQSGRLSDTLDCIVMGYFTGKGKRAQFGLGKILVGIKDGDVIRTLTKVGTGLTEAMLVEIKNRLNKLQSKEKPKEYEAQKDLIPDVWAVPSLVIEVTADSISKSTKHSLGLSLRFPRFLRIREDKGAGDATTLGELIWWPYFSAKYGLAFVGLLLPASLIQFFVNREVSRYTAITGKGIWSGFLSLGKYFTYPLFLLCFVNFLWLGGYASAGGTALFELTRFPLSFSDRGGTLFWSYILIIGFSGIFLFSKIIYKSLENFMKVVSAITVLGLIFSAFQPEVRVFAGEFFKYFFNPLSIRWPTTWEASDSSHLVTAIAFAGMGGFLNLLYSYWMKDKGVGMAKYTSKVKGLLIKEEEEVEEEKDLVFADTEENKIMWKGWIKFLNFDSLLAVTINAITAGLTTLLAFAILFPKGIFPTGWKITVVQAQFFESSLGYWGRILFLLVASAFMIDTWVGLTDGVARQFADFTYKVRKLGKSFRFWYYFWLGFLILTSLITITLAQPGVLITIIGVISIFAFVLYIPALWYLNYIKLPQEYPVFIKPKKWESVTLLLTWIFYLAIAAGYLWTVF</sequence>
<reference evidence="16 17" key="1">
    <citation type="journal article" date="2015" name="Nature">
        <title>rRNA introns, odd ribosomes, and small enigmatic genomes across a large radiation of phyla.</title>
        <authorList>
            <person name="Brown C.T."/>
            <person name="Hug L.A."/>
            <person name="Thomas B.C."/>
            <person name="Sharon I."/>
            <person name="Castelle C.J."/>
            <person name="Singh A."/>
            <person name="Wilkins M.J."/>
            <person name="Williams K.H."/>
            <person name="Banfield J.F."/>
        </authorList>
    </citation>
    <scope>NUCLEOTIDE SEQUENCE [LARGE SCALE GENOMIC DNA]</scope>
</reference>
<dbReference type="InterPro" id="IPR000977">
    <property type="entry name" value="DNA_ligase_ATP-dep"/>
</dbReference>
<dbReference type="Gene3D" id="1.10.3260.10">
    <property type="entry name" value="DNA ligase, ATP-dependent, N-terminal domain"/>
    <property type="match status" value="1"/>
</dbReference>
<evidence type="ECO:0000256" key="6">
    <source>
        <dbReference type="ARBA" id="ARBA00022741"/>
    </source>
</evidence>